<evidence type="ECO:0000313" key="3">
    <source>
        <dbReference type="Proteomes" id="UP000054988"/>
    </source>
</evidence>
<evidence type="ECO:0000313" key="2">
    <source>
        <dbReference type="EMBL" id="KTB42696.1"/>
    </source>
</evidence>
<dbReference type="Proteomes" id="UP000054988">
    <property type="component" value="Unassembled WGS sequence"/>
</dbReference>
<feature type="compositionally biased region" description="Basic and acidic residues" evidence="1">
    <location>
        <begin position="147"/>
        <end position="156"/>
    </location>
</feature>
<dbReference type="EMBL" id="LATX01001304">
    <property type="protein sequence ID" value="KTB42696.1"/>
    <property type="molecule type" value="Genomic_DNA"/>
</dbReference>
<sequence length="173" mass="20108">MSDSETEVARIILPPQAHAICEATEHKQNNGDPDLDFLDFGMIVLPRKKYFVPLSEREPEPIQCKHSTMPPPSNELNLEDVDCTDYISDGSEQELDIAYWQSILNTAKRKSEGTSKRMNSKAEKKQSCTKLERQRAYRRWNKAAENAWKEAQRKEEDKEEEEYASRHPYGLEF</sequence>
<feature type="region of interest" description="Disordered" evidence="1">
    <location>
        <begin position="146"/>
        <end position="173"/>
    </location>
</feature>
<organism evidence="2 3">
    <name type="scientific">Moniliophthora roreri</name>
    <name type="common">Frosty pod rot fungus</name>
    <name type="synonym">Monilia roreri</name>
    <dbReference type="NCBI Taxonomy" id="221103"/>
    <lineage>
        <taxon>Eukaryota</taxon>
        <taxon>Fungi</taxon>
        <taxon>Dikarya</taxon>
        <taxon>Basidiomycota</taxon>
        <taxon>Agaricomycotina</taxon>
        <taxon>Agaricomycetes</taxon>
        <taxon>Agaricomycetidae</taxon>
        <taxon>Agaricales</taxon>
        <taxon>Marasmiineae</taxon>
        <taxon>Marasmiaceae</taxon>
        <taxon>Moniliophthora</taxon>
    </lineage>
</organism>
<dbReference type="AlphaFoldDB" id="A0A0W0G2F3"/>
<protein>
    <submittedName>
        <fullName evidence="2">Uncharacterized protein</fullName>
    </submittedName>
</protein>
<proteinExistence type="predicted"/>
<name>A0A0W0G2F3_MONRR</name>
<comment type="caution">
    <text evidence="2">The sequence shown here is derived from an EMBL/GenBank/DDBJ whole genome shotgun (WGS) entry which is preliminary data.</text>
</comment>
<evidence type="ECO:0000256" key="1">
    <source>
        <dbReference type="SAM" id="MobiDB-lite"/>
    </source>
</evidence>
<feature type="region of interest" description="Disordered" evidence="1">
    <location>
        <begin position="109"/>
        <end position="130"/>
    </location>
</feature>
<gene>
    <name evidence="2" type="ORF">WG66_4725</name>
</gene>
<reference evidence="2 3" key="1">
    <citation type="submission" date="2015-12" db="EMBL/GenBank/DDBJ databases">
        <title>Draft genome sequence of Moniliophthora roreri, the causal agent of frosty pod rot of cacao.</title>
        <authorList>
            <person name="Aime M.C."/>
            <person name="Diaz-Valderrama J.R."/>
            <person name="Kijpornyongpan T."/>
            <person name="Phillips-Mora W."/>
        </authorList>
    </citation>
    <scope>NUCLEOTIDE SEQUENCE [LARGE SCALE GENOMIC DNA]</scope>
    <source>
        <strain evidence="2 3">MCA 2952</strain>
    </source>
</reference>
<accession>A0A0W0G2F3</accession>